<feature type="transmembrane region" description="Helical" evidence="1">
    <location>
        <begin position="96"/>
        <end position="113"/>
    </location>
</feature>
<keyword evidence="3" id="KW-1185">Reference proteome</keyword>
<keyword evidence="1" id="KW-0812">Transmembrane</keyword>
<dbReference type="EMBL" id="RJVQ01000012">
    <property type="protein sequence ID" value="RQW61523.1"/>
    <property type="molecule type" value="Genomic_DNA"/>
</dbReference>
<feature type="transmembrane region" description="Helical" evidence="1">
    <location>
        <begin position="69"/>
        <end position="90"/>
    </location>
</feature>
<reference evidence="2 3" key="1">
    <citation type="submission" date="2018-11" db="EMBL/GenBank/DDBJ databases">
        <title>Vibrio LJC006 sp. nov., isolated from seawater during the bloom of the enteromorpha.</title>
        <authorList>
            <person name="Liang J."/>
        </authorList>
    </citation>
    <scope>NUCLEOTIDE SEQUENCE [LARGE SCALE GENOMIC DNA]</scope>
    <source>
        <strain evidence="2 3">LJC006</strain>
    </source>
</reference>
<sequence>MSNESSNTQKNTELKNLVLALVAGMCCDAILSWLTMSEVGFSIFPVIALVLSVQSLYQEYLKKPVSEDFPLVGLASFFVGVFGHSAFIKAQYPDSGSNFIAIVIVLVLMIWIGKKMGYFGKD</sequence>
<keyword evidence="1" id="KW-0472">Membrane</keyword>
<dbReference type="AlphaFoldDB" id="A0A3N9TCW0"/>
<dbReference type="Pfam" id="PF07226">
    <property type="entry name" value="DUF1422"/>
    <property type="match status" value="1"/>
</dbReference>
<protein>
    <submittedName>
        <fullName evidence="2">YijD family membrane protein</fullName>
    </submittedName>
</protein>
<evidence type="ECO:0000256" key="1">
    <source>
        <dbReference type="SAM" id="Phobius"/>
    </source>
</evidence>
<comment type="caution">
    <text evidence="2">The sequence shown here is derived from an EMBL/GenBank/DDBJ whole genome shotgun (WGS) entry which is preliminary data.</text>
</comment>
<accession>A0A3N9TCW0</accession>
<dbReference type="OrthoDB" id="6215223at2"/>
<gene>
    <name evidence="2" type="ORF">EES38_19485</name>
</gene>
<name>A0A3N9TCW0_9VIBR</name>
<dbReference type="NCBIfam" id="NF008278">
    <property type="entry name" value="PRK11056.1"/>
    <property type="match status" value="1"/>
</dbReference>
<evidence type="ECO:0000313" key="3">
    <source>
        <dbReference type="Proteomes" id="UP000281112"/>
    </source>
</evidence>
<proteinExistence type="predicted"/>
<feature type="transmembrane region" description="Helical" evidence="1">
    <location>
        <begin position="40"/>
        <end position="57"/>
    </location>
</feature>
<evidence type="ECO:0000313" key="2">
    <source>
        <dbReference type="EMBL" id="RQW61523.1"/>
    </source>
</evidence>
<organism evidence="2 3">
    <name type="scientific">Vibrio viridaestus</name>
    <dbReference type="NCBI Taxonomy" id="2487322"/>
    <lineage>
        <taxon>Bacteria</taxon>
        <taxon>Pseudomonadati</taxon>
        <taxon>Pseudomonadota</taxon>
        <taxon>Gammaproteobacteria</taxon>
        <taxon>Vibrionales</taxon>
        <taxon>Vibrionaceae</taxon>
        <taxon>Vibrio</taxon>
    </lineage>
</organism>
<dbReference type="Proteomes" id="UP000281112">
    <property type="component" value="Unassembled WGS sequence"/>
</dbReference>
<dbReference type="RefSeq" id="WP_124938878.1">
    <property type="nucleotide sequence ID" value="NZ_RJVQ01000012.1"/>
</dbReference>
<dbReference type="InterPro" id="IPR009867">
    <property type="entry name" value="DUF1422"/>
</dbReference>
<keyword evidence="1" id="KW-1133">Transmembrane helix</keyword>